<comment type="caution">
    <text evidence="1">The sequence shown here is derived from an EMBL/GenBank/DDBJ whole genome shotgun (WGS) entry which is preliminary data.</text>
</comment>
<name>A0A3D2SEI7_9BACE</name>
<dbReference type="Proteomes" id="UP000263098">
    <property type="component" value="Unassembled WGS sequence"/>
</dbReference>
<evidence type="ECO:0000313" key="2">
    <source>
        <dbReference type="Proteomes" id="UP000263098"/>
    </source>
</evidence>
<proteinExistence type="predicted"/>
<organism evidence="1 2">
    <name type="scientific">Bacteroides graminisolvens</name>
    <dbReference type="NCBI Taxonomy" id="477666"/>
    <lineage>
        <taxon>Bacteria</taxon>
        <taxon>Pseudomonadati</taxon>
        <taxon>Bacteroidota</taxon>
        <taxon>Bacteroidia</taxon>
        <taxon>Bacteroidales</taxon>
        <taxon>Bacteroidaceae</taxon>
        <taxon>Bacteroides</taxon>
    </lineage>
</organism>
<reference evidence="1 2" key="1">
    <citation type="journal article" date="2018" name="Nat. Biotechnol.">
        <title>A standardized bacterial taxonomy based on genome phylogeny substantially revises the tree of life.</title>
        <authorList>
            <person name="Parks D.H."/>
            <person name="Chuvochina M."/>
            <person name="Waite D.W."/>
            <person name="Rinke C."/>
            <person name="Skarshewski A."/>
            <person name="Chaumeil P.A."/>
            <person name="Hugenholtz P."/>
        </authorList>
    </citation>
    <scope>NUCLEOTIDE SEQUENCE [LARGE SCALE GENOMIC DNA]</scope>
    <source>
        <strain evidence="1">UBA9667</strain>
    </source>
</reference>
<evidence type="ECO:0000313" key="1">
    <source>
        <dbReference type="EMBL" id="HCK23761.1"/>
    </source>
</evidence>
<protein>
    <submittedName>
        <fullName evidence="1">Uncharacterized protein</fullName>
    </submittedName>
</protein>
<dbReference type="EMBL" id="DPVG01000112">
    <property type="protein sequence ID" value="HCK23761.1"/>
    <property type="molecule type" value="Genomic_DNA"/>
</dbReference>
<sequence>MFTEESRSITVTGSAESGGFVYKVNYSTDGDKLLRLHCNVYKKASETEPEQYAGLMFQESGNKQFSFPQDTDITPHVAVFETVLAEVKAGLTSEVTK</sequence>
<gene>
    <name evidence="1" type="ORF">DHW31_03105</name>
</gene>
<accession>A0A3D2SEI7</accession>
<dbReference type="AlphaFoldDB" id="A0A3D2SEI7"/>